<feature type="domain" description="Guanylate cyclase" evidence="2">
    <location>
        <begin position="38"/>
        <end position="110"/>
    </location>
</feature>
<dbReference type="PANTHER" id="PTHR43081:SF1">
    <property type="entry name" value="ADENYLATE CYCLASE, TERMINAL-DIFFERENTIATION SPECIFIC"/>
    <property type="match status" value="1"/>
</dbReference>
<dbReference type="InterPro" id="IPR026870">
    <property type="entry name" value="Zinc_ribbon_dom"/>
</dbReference>
<dbReference type="AlphaFoldDB" id="A0A6J4R162"/>
<dbReference type="EC" id="4.6.1.2" evidence="3"/>
<name>A0A6J4R162_9ACTN</name>
<dbReference type="InterPro" id="IPR029787">
    <property type="entry name" value="Nucleotide_cyclase"/>
</dbReference>
<dbReference type="GO" id="GO:0004383">
    <property type="term" value="F:guanylate cyclase activity"/>
    <property type="evidence" value="ECO:0007669"/>
    <property type="project" value="UniProtKB-EC"/>
</dbReference>
<dbReference type="GO" id="GO:0004016">
    <property type="term" value="F:adenylate cyclase activity"/>
    <property type="evidence" value="ECO:0007669"/>
    <property type="project" value="UniProtKB-EC"/>
</dbReference>
<evidence type="ECO:0000259" key="2">
    <source>
        <dbReference type="PROSITE" id="PS50125"/>
    </source>
</evidence>
<dbReference type="EMBL" id="CADCVF010000046">
    <property type="protein sequence ID" value="CAA9459710.1"/>
    <property type="molecule type" value="Genomic_DNA"/>
</dbReference>
<proteinExistence type="inferred from homology"/>
<dbReference type="PANTHER" id="PTHR43081">
    <property type="entry name" value="ADENYLATE CYCLASE, TERMINAL-DIFFERENTIATION SPECIFIC-RELATED"/>
    <property type="match status" value="1"/>
</dbReference>
<protein>
    <submittedName>
        <fullName evidence="3">Adenylate cyclase / Guanylate cyclase</fullName>
        <ecNumber evidence="3">4.6.1.1</ecNumber>
        <ecNumber evidence="3">4.6.1.2</ecNumber>
    </submittedName>
</protein>
<organism evidence="3">
    <name type="scientific">uncultured Rubrobacteraceae bacterium</name>
    <dbReference type="NCBI Taxonomy" id="349277"/>
    <lineage>
        <taxon>Bacteria</taxon>
        <taxon>Bacillati</taxon>
        <taxon>Actinomycetota</taxon>
        <taxon>Rubrobacteria</taxon>
        <taxon>Rubrobacterales</taxon>
        <taxon>Rubrobacteraceae</taxon>
        <taxon>environmental samples</taxon>
    </lineage>
</organism>
<dbReference type="Pfam" id="PF00211">
    <property type="entry name" value="Guanylate_cyc"/>
    <property type="match status" value="1"/>
</dbReference>
<accession>A0A6J4R162</accession>
<sequence>MDCPRCQMTNPEGAKFCLNCGNRLEAQVRVDGERRYVTVLFADVVDSTGLGERLDPEQVTEIMNGAFAFLNASVKRYDGTVARLLGDAILAFFGAPVAHEDDAERAVRAR</sequence>
<dbReference type="EC" id="4.6.1.1" evidence="3"/>
<dbReference type="GO" id="GO:0006171">
    <property type="term" value="P:cAMP biosynthetic process"/>
    <property type="evidence" value="ECO:0007669"/>
    <property type="project" value="TreeGrafter"/>
</dbReference>
<dbReference type="PROSITE" id="PS50125">
    <property type="entry name" value="GUANYLATE_CYCLASE_2"/>
    <property type="match status" value="1"/>
</dbReference>
<evidence type="ECO:0000313" key="3">
    <source>
        <dbReference type="EMBL" id="CAA9459710.1"/>
    </source>
</evidence>
<comment type="similarity">
    <text evidence="1">Belongs to the adenylyl cyclase class-3 family.</text>
</comment>
<dbReference type="InterPro" id="IPR001054">
    <property type="entry name" value="A/G_cyclase"/>
</dbReference>
<reference evidence="3" key="1">
    <citation type="submission" date="2020-02" db="EMBL/GenBank/DDBJ databases">
        <authorList>
            <person name="Meier V. D."/>
        </authorList>
    </citation>
    <scope>NUCLEOTIDE SEQUENCE</scope>
    <source>
        <strain evidence="3">AVDCRST_MAG58</strain>
    </source>
</reference>
<dbReference type="Gene3D" id="3.30.70.1230">
    <property type="entry name" value="Nucleotide cyclase"/>
    <property type="match status" value="1"/>
</dbReference>
<gene>
    <name evidence="3" type="ORF">AVDCRST_MAG58-2333</name>
</gene>
<dbReference type="SUPFAM" id="SSF55073">
    <property type="entry name" value="Nucleotide cyclase"/>
    <property type="match status" value="1"/>
</dbReference>
<dbReference type="GO" id="GO:0035556">
    <property type="term" value="P:intracellular signal transduction"/>
    <property type="evidence" value="ECO:0007669"/>
    <property type="project" value="InterPro"/>
</dbReference>
<dbReference type="Pfam" id="PF13240">
    <property type="entry name" value="Zn_Ribbon_1"/>
    <property type="match status" value="1"/>
</dbReference>
<evidence type="ECO:0000256" key="1">
    <source>
        <dbReference type="ARBA" id="ARBA00005381"/>
    </source>
</evidence>
<dbReference type="CDD" id="cd07302">
    <property type="entry name" value="CHD"/>
    <property type="match status" value="1"/>
</dbReference>
<keyword evidence="3" id="KW-0456">Lyase</keyword>
<dbReference type="InterPro" id="IPR050697">
    <property type="entry name" value="Adenylyl/Guanylyl_Cyclase_3/4"/>
</dbReference>